<dbReference type="EMBL" id="CP000473">
    <property type="protein sequence ID" value="ABJ81116.1"/>
    <property type="molecule type" value="Genomic_DNA"/>
</dbReference>
<organism evidence="1">
    <name type="scientific">Solibacter usitatus (strain Ellin6076)</name>
    <dbReference type="NCBI Taxonomy" id="234267"/>
    <lineage>
        <taxon>Bacteria</taxon>
        <taxon>Pseudomonadati</taxon>
        <taxon>Acidobacteriota</taxon>
        <taxon>Terriglobia</taxon>
        <taxon>Bryobacterales</taxon>
        <taxon>Solibacteraceae</taxon>
        <taxon>Candidatus Solibacter</taxon>
    </lineage>
</organism>
<dbReference type="AlphaFoldDB" id="Q02CV0"/>
<reference evidence="1" key="1">
    <citation type="submission" date="2006-10" db="EMBL/GenBank/DDBJ databases">
        <title>Complete sequence of Solibacter usitatus Ellin6076.</title>
        <authorList>
            <consortium name="US DOE Joint Genome Institute"/>
            <person name="Copeland A."/>
            <person name="Lucas S."/>
            <person name="Lapidus A."/>
            <person name="Barry K."/>
            <person name="Detter J.C."/>
            <person name="Glavina del Rio T."/>
            <person name="Hammon N."/>
            <person name="Israni S."/>
            <person name="Dalin E."/>
            <person name="Tice H."/>
            <person name="Pitluck S."/>
            <person name="Thompson L.S."/>
            <person name="Brettin T."/>
            <person name="Bruce D."/>
            <person name="Han C."/>
            <person name="Tapia R."/>
            <person name="Gilna P."/>
            <person name="Schmutz J."/>
            <person name="Larimer F."/>
            <person name="Land M."/>
            <person name="Hauser L."/>
            <person name="Kyrpides N."/>
            <person name="Mikhailova N."/>
            <person name="Janssen P.H."/>
            <person name="Kuske C.R."/>
            <person name="Richardson P."/>
        </authorList>
    </citation>
    <scope>NUCLEOTIDE SEQUENCE</scope>
    <source>
        <strain evidence="1">Ellin6076</strain>
    </source>
</reference>
<dbReference type="eggNOG" id="ENOG502ZWMD">
    <property type="taxonomic scope" value="Bacteria"/>
</dbReference>
<protein>
    <submittedName>
        <fullName evidence="1">Uncharacterized protein</fullName>
    </submittedName>
</protein>
<gene>
    <name evidence="1" type="ordered locus">Acid_0101</name>
</gene>
<dbReference type="OrthoDB" id="129454at2"/>
<sequence>MTASAEKDLRQAIGRNPDRLTLEERMALAGKFIALEVYSPETLPLRRIEAIGNSMEDCVRMLQSRGLDPRKFEYSVLTWPY</sequence>
<dbReference type="STRING" id="234267.Acid_0101"/>
<evidence type="ECO:0000313" key="1">
    <source>
        <dbReference type="EMBL" id="ABJ81116.1"/>
    </source>
</evidence>
<accession>Q02CV0</accession>
<proteinExistence type="predicted"/>
<dbReference type="HOGENOM" id="CLU_2572041_0_0_0"/>
<name>Q02CV0_SOLUE</name>
<dbReference type="KEGG" id="sus:Acid_0101"/>
<dbReference type="InParanoid" id="Q02CV0"/>